<feature type="transmembrane region" description="Helical" evidence="1">
    <location>
        <begin position="79"/>
        <end position="100"/>
    </location>
</feature>
<dbReference type="Proteomes" id="UP001597318">
    <property type="component" value="Unassembled WGS sequence"/>
</dbReference>
<reference evidence="4" key="1">
    <citation type="journal article" date="2019" name="Int. J. Syst. Evol. Microbiol.">
        <title>The Global Catalogue of Microorganisms (GCM) 10K type strain sequencing project: providing services to taxonomists for standard genome sequencing and annotation.</title>
        <authorList>
            <consortium name="The Broad Institute Genomics Platform"/>
            <consortium name="The Broad Institute Genome Sequencing Center for Infectious Disease"/>
            <person name="Wu L."/>
            <person name="Ma J."/>
        </authorList>
    </citation>
    <scope>NUCLEOTIDE SEQUENCE [LARGE SCALE GENOMIC DNA]</scope>
    <source>
        <strain evidence="4">CGMCC 1.15474</strain>
    </source>
</reference>
<protein>
    <submittedName>
        <fullName evidence="3">CPBP family intramembrane glutamic endopeptidase</fullName>
        <ecNumber evidence="3">3.4.-.-</ecNumber>
    </submittedName>
</protein>
<feature type="transmembrane region" description="Helical" evidence="1">
    <location>
        <begin position="250"/>
        <end position="269"/>
    </location>
</feature>
<dbReference type="Pfam" id="PF02517">
    <property type="entry name" value="Rce1-like"/>
    <property type="match status" value="1"/>
</dbReference>
<keyword evidence="3" id="KW-0378">Hydrolase</keyword>
<feature type="transmembrane region" description="Helical" evidence="1">
    <location>
        <begin position="12"/>
        <end position="33"/>
    </location>
</feature>
<keyword evidence="1" id="KW-0472">Membrane</keyword>
<organism evidence="3 4">
    <name type="scientific">Metabacillus endolithicus</name>
    <dbReference type="NCBI Taxonomy" id="1535204"/>
    <lineage>
        <taxon>Bacteria</taxon>
        <taxon>Bacillati</taxon>
        <taxon>Bacillota</taxon>
        <taxon>Bacilli</taxon>
        <taxon>Bacillales</taxon>
        <taxon>Bacillaceae</taxon>
        <taxon>Metabacillus</taxon>
    </lineage>
</organism>
<evidence type="ECO:0000259" key="2">
    <source>
        <dbReference type="Pfam" id="PF02517"/>
    </source>
</evidence>
<keyword evidence="1" id="KW-1133">Transmembrane helix</keyword>
<keyword evidence="4" id="KW-1185">Reference proteome</keyword>
<evidence type="ECO:0000313" key="4">
    <source>
        <dbReference type="Proteomes" id="UP001597318"/>
    </source>
</evidence>
<dbReference type="PANTHER" id="PTHR39430:SF1">
    <property type="entry name" value="PROTEASE"/>
    <property type="match status" value="1"/>
</dbReference>
<feature type="transmembrane region" description="Helical" evidence="1">
    <location>
        <begin position="176"/>
        <end position="193"/>
    </location>
</feature>
<feature type="transmembrane region" description="Helical" evidence="1">
    <location>
        <begin position="39"/>
        <end position="59"/>
    </location>
</feature>
<dbReference type="EMBL" id="JBHUIK010000005">
    <property type="protein sequence ID" value="MFD2216047.1"/>
    <property type="molecule type" value="Genomic_DNA"/>
</dbReference>
<sequence length="287" mass="31824">MDHHYGKMLGKLTLAIILMLAGTMFFTVLGNVLTPDSETLGYAWTQLGLLLSAFIMYLWFDRKKGWALGFKDEKAFSSLLTGSIIAILIPTIGAFIMLGMNSVSFEKNNWEVTVIGAQLLLFIVVSVGEEIFFRGYLFGMIKQLTSTWAAIIIPSVLFGLIHLLNPSSLDKPVVHIIIEITSIMLAGILFGLARHYSGSLWLPIGLHLFMNYTQSGVLGFLNGGKDVASLYEITYVNKTIWNGSGFGFESSLLCIPILITAMLVVKLIFNRRVESSLTHIRQTKFGE</sequence>
<evidence type="ECO:0000313" key="3">
    <source>
        <dbReference type="EMBL" id="MFD2216047.1"/>
    </source>
</evidence>
<comment type="caution">
    <text evidence="3">The sequence shown here is derived from an EMBL/GenBank/DDBJ whole genome shotgun (WGS) entry which is preliminary data.</text>
</comment>
<feature type="transmembrane region" description="Helical" evidence="1">
    <location>
        <begin position="200"/>
        <end position="221"/>
    </location>
</feature>
<accession>A0ABW5C129</accession>
<feature type="transmembrane region" description="Helical" evidence="1">
    <location>
        <begin position="112"/>
        <end position="133"/>
    </location>
</feature>
<dbReference type="GO" id="GO:0016787">
    <property type="term" value="F:hydrolase activity"/>
    <property type="evidence" value="ECO:0007669"/>
    <property type="project" value="UniProtKB-KW"/>
</dbReference>
<proteinExistence type="predicted"/>
<keyword evidence="1" id="KW-0812">Transmembrane</keyword>
<feature type="domain" description="CAAX prenyl protease 2/Lysostaphin resistance protein A-like" evidence="2">
    <location>
        <begin position="116"/>
        <end position="212"/>
    </location>
</feature>
<evidence type="ECO:0000256" key="1">
    <source>
        <dbReference type="SAM" id="Phobius"/>
    </source>
</evidence>
<feature type="transmembrane region" description="Helical" evidence="1">
    <location>
        <begin position="145"/>
        <end position="164"/>
    </location>
</feature>
<dbReference type="EC" id="3.4.-.-" evidence="3"/>
<dbReference type="PANTHER" id="PTHR39430">
    <property type="entry name" value="MEMBRANE-ASSOCIATED PROTEASE-RELATED"/>
    <property type="match status" value="1"/>
</dbReference>
<dbReference type="RefSeq" id="WP_247345896.1">
    <property type="nucleotide sequence ID" value="NZ_CP095550.1"/>
</dbReference>
<dbReference type="InterPro" id="IPR003675">
    <property type="entry name" value="Rce1/LyrA-like_dom"/>
</dbReference>
<name>A0ABW5C129_9BACI</name>
<gene>
    <name evidence="3" type="ORF">ACFSKK_20370</name>
</gene>